<evidence type="ECO:0000313" key="3">
    <source>
        <dbReference type="EMBL" id="TSJ45751.1"/>
    </source>
</evidence>
<feature type="chain" id="PRO_5021784582" evidence="1">
    <location>
        <begin position="20"/>
        <end position="294"/>
    </location>
</feature>
<dbReference type="AlphaFoldDB" id="A0A556N0N0"/>
<evidence type="ECO:0000256" key="1">
    <source>
        <dbReference type="SAM" id="SignalP"/>
    </source>
</evidence>
<dbReference type="InterPro" id="IPR025665">
    <property type="entry name" value="Beta-barrel_OMP_2"/>
</dbReference>
<proteinExistence type="predicted"/>
<evidence type="ECO:0000259" key="2">
    <source>
        <dbReference type="Pfam" id="PF13568"/>
    </source>
</evidence>
<keyword evidence="4" id="KW-1185">Reference proteome</keyword>
<dbReference type="Proteomes" id="UP000316008">
    <property type="component" value="Unassembled WGS sequence"/>
</dbReference>
<evidence type="ECO:0000313" key="4">
    <source>
        <dbReference type="Proteomes" id="UP000316008"/>
    </source>
</evidence>
<feature type="signal peptide" evidence="1">
    <location>
        <begin position="1"/>
        <end position="19"/>
    </location>
</feature>
<protein>
    <submittedName>
        <fullName evidence="3">Outer membrane beta-barrel protein</fullName>
    </submittedName>
</protein>
<sequence length="294" mass="32181">MKRLIVTCLAVSISASIFAQDGGTDRKVNMGIAYQLGLNFTKPGTKRIDKDGVGVQNAFGLNINFNFNDNIGFATGVEFDFESYKVSMNTLNGANYYLYSDNKIIQEEELNGDEANMSKYKVFELTGRKYKNIYATIPTMLIFRTNALGDFRYYGKFGARTSFLVKSTKTDQGNIFKVGNNEATGADIDAIAMNSSAVSSTGSEMEGMKTPYGNDISAIRCSLGVAGGTQWTFTGNTMLFAELGFYYGLTPINIEGSGKNKTLFNRTVGSPSSSDYFGLKTTQTQFCLKIGILF</sequence>
<accession>A0A556N0N0</accession>
<name>A0A556N0N0_9FLAO</name>
<feature type="domain" description="Outer membrane protein beta-barrel" evidence="2">
    <location>
        <begin position="18"/>
        <end position="252"/>
    </location>
</feature>
<comment type="caution">
    <text evidence="3">The sequence shown here is derived from an EMBL/GenBank/DDBJ whole genome shotgun (WGS) entry which is preliminary data.</text>
</comment>
<dbReference type="Pfam" id="PF13568">
    <property type="entry name" value="OMP_b-brl_2"/>
    <property type="match status" value="1"/>
</dbReference>
<dbReference type="EMBL" id="VLPL01000003">
    <property type="protein sequence ID" value="TSJ45751.1"/>
    <property type="molecule type" value="Genomic_DNA"/>
</dbReference>
<dbReference type="OrthoDB" id="1466992at2"/>
<gene>
    <name evidence="3" type="ORF">FO442_08355</name>
</gene>
<keyword evidence="1" id="KW-0732">Signal</keyword>
<organism evidence="3 4">
    <name type="scientific">Fluviicola chungangensis</name>
    <dbReference type="NCBI Taxonomy" id="2597671"/>
    <lineage>
        <taxon>Bacteria</taxon>
        <taxon>Pseudomonadati</taxon>
        <taxon>Bacteroidota</taxon>
        <taxon>Flavobacteriia</taxon>
        <taxon>Flavobacteriales</taxon>
        <taxon>Crocinitomicaceae</taxon>
        <taxon>Fluviicola</taxon>
    </lineage>
</organism>
<dbReference type="RefSeq" id="WP_144332707.1">
    <property type="nucleotide sequence ID" value="NZ_VLPL01000003.1"/>
</dbReference>
<reference evidence="3 4" key="1">
    <citation type="submission" date="2019-07" db="EMBL/GenBank/DDBJ databases">
        <authorList>
            <person name="Huq M.A."/>
        </authorList>
    </citation>
    <scope>NUCLEOTIDE SEQUENCE [LARGE SCALE GENOMIC DNA]</scope>
    <source>
        <strain evidence="3 4">MAH-3</strain>
    </source>
</reference>